<protein>
    <submittedName>
        <fullName evidence="3">Uncharacterized protein</fullName>
    </submittedName>
</protein>
<evidence type="ECO:0000256" key="1">
    <source>
        <dbReference type="SAM" id="MobiDB-lite"/>
    </source>
</evidence>
<gene>
    <name evidence="3" type="ORF">RirG_081170</name>
</gene>
<dbReference type="Proteomes" id="UP000022910">
    <property type="component" value="Unassembled WGS sequence"/>
</dbReference>
<evidence type="ECO:0000313" key="4">
    <source>
        <dbReference type="Proteomes" id="UP000022910"/>
    </source>
</evidence>
<dbReference type="OrthoDB" id="2318109at2759"/>
<proteinExistence type="predicted"/>
<evidence type="ECO:0000256" key="2">
    <source>
        <dbReference type="SAM" id="Phobius"/>
    </source>
</evidence>
<dbReference type="AlphaFoldDB" id="A0A015JV45"/>
<organism evidence="3 4">
    <name type="scientific">Rhizophagus irregularis (strain DAOM 197198w)</name>
    <name type="common">Glomus intraradices</name>
    <dbReference type="NCBI Taxonomy" id="1432141"/>
    <lineage>
        <taxon>Eukaryota</taxon>
        <taxon>Fungi</taxon>
        <taxon>Fungi incertae sedis</taxon>
        <taxon>Mucoromycota</taxon>
        <taxon>Glomeromycotina</taxon>
        <taxon>Glomeromycetes</taxon>
        <taxon>Glomerales</taxon>
        <taxon>Glomeraceae</taxon>
        <taxon>Rhizophagus</taxon>
    </lineage>
</organism>
<keyword evidence="2" id="KW-0472">Membrane</keyword>
<comment type="caution">
    <text evidence="3">The sequence shown here is derived from an EMBL/GenBank/DDBJ whole genome shotgun (WGS) entry which is preliminary data.</text>
</comment>
<reference evidence="3 4" key="1">
    <citation type="submission" date="2014-02" db="EMBL/GenBank/DDBJ databases">
        <title>Single nucleus genome sequencing reveals high similarity among nuclei of an endomycorrhizal fungus.</title>
        <authorList>
            <person name="Lin K."/>
            <person name="Geurts R."/>
            <person name="Zhang Z."/>
            <person name="Limpens E."/>
            <person name="Saunders D.G."/>
            <person name="Mu D."/>
            <person name="Pang E."/>
            <person name="Cao H."/>
            <person name="Cha H."/>
            <person name="Lin T."/>
            <person name="Zhou Q."/>
            <person name="Shang Y."/>
            <person name="Li Y."/>
            <person name="Ivanov S."/>
            <person name="Sharma T."/>
            <person name="Velzen R.V."/>
            <person name="Ruijter N.D."/>
            <person name="Aanen D.K."/>
            <person name="Win J."/>
            <person name="Kamoun S."/>
            <person name="Bisseling T."/>
            <person name="Huang S."/>
        </authorList>
    </citation>
    <scope>NUCLEOTIDE SEQUENCE [LARGE SCALE GENOMIC DNA]</scope>
    <source>
        <strain evidence="4">DAOM197198w</strain>
    </source>
</reference>
<name>A0A015JV45_RHIIW</name>
<sequence>MSPRTNSPTPPFGPYDDINDFDYPAGPSGHQNPYFNNISQANFYPSQQQNNITPNGTNVLRNDITETPSTRNSSNNDENGLFKALLLRPLNIPRKVLSSSVVKGVSLMILYSFCITSVCFIFFVSYLLTFYDDARRLFRTSRVWAQLRSGVRERIAMMGDDWEDFLQKYFDQSWDGVDVNRNVHLGNNNNSSSANDSNSKRQTPFNNGIPKDLDWLKGALLDFMTVIAGQDVTSKFQESFRGQPPTATAGGDTGRK</sequence>
<evidence type="ECO:0000313" key="3">
    <source>
        <dbReference type="EMBL" id="EXX71160.1"/>
    </source>
</evidence>
<accession>A0A015JV45</accession>
<keyword evidence="2" id="KW-1133">Transmembrane helix</keyword>
<dbReference type="HOGENOM" id="CLU_1086428_0_0_1"/>
<feature type="region of interest" description="Disordered" evidence="1">
    <location>
        <begin position="186"/>
        <end position="206"/>
    </location>
</feature>
<feature type="compositionally biased region" description="Low complexity" evidence="1">
    <location>
        <begin position="187"/>
        <end position="197"/>
    </location>
</feature>
<feature type="region of interest" description="Disordered" evidence="1">
    <location>
        <begin position="1"/>
        <end position="23"/>
    </location>
</feature>
<keyword evidence="2" id="KW-0812">Transmembrane</keyword>
<feature type="transmembrane region" description="Helical" evidence="2">
    <location>
        <begin position="108"/>
        <end position="131"/>
    </location>
</feature>
<dbReference type="EMBL" id="JEMT01016244">
    <property type="protein sequence ID" value="EXX71160.1"/>
    <property type="molecule type" value="Genomic_DNA"/>
</dbReference>
<feature type="region of interest" description="Disordered" evidence="1">
    <location>
        <begin position="237"/>
        <end position="256"/>
    </location>
</feature>
<keyword evidence="4" id="KW-1185">Reference proteome</keyword>